<evidence type="ECO:0000256" key="2">
    <source>
        <dbReference type="ARBA" id="ARBA00023002"/>
    </source>
</evidence>
<dbReference type="InterPro" id="IPR016162">
    <property type="entry name" value="Ald_DH_N"/>
</dbReference>
<dbReference type="InterPro" id="IPR016160">
    <property type="entry name" value="Ald_DH_CS_CYS"/>
</dbReference>
<proteinExistence type="inferred from homology"/>
<evidence type="ECO:0000256" key="1">
    <source>
        <dbReference type="ARBA" id="ARBA00009986"/>
    </source>
</evidence>
<dbReference type="FunFam" id="3.40.309.10:FF:000012">
    <property type="entry name" value="Betaine aldehyde dehydrogenase"/>
    <property type="match status" value="1"/>
</dbReference>
<dbReference type="InterPro" id="IPR016161">
    <property type="entry name" value="Ald_DH/histidinol_DH"/>
</dbReference>
<dbReference type="Gene3D" id="3.40.309.10">
    <property type="entry name" value="Aldehyde Dehydrogenase, Chain A, domain 2"/>
    <property type="match status" value="1"/>
</dbReference>
<dbReference type="PROSITE" id="PS00070">
    <property type="entry name" value="ALDEHYDE_DEHYDR_CYS"/>
    <property type="match status" value="1"/>
</dbReference>
<dbReference type="PROSITE" id="PS00687">
    <property type="entry name" value="ALDEHYDE_DEHYDR_GLU"/>
    <property type="match status" value="1"/>
</dbReference>
<dbReference type="InterPro" id="IPR029510">
    <property type="entry name" value="Ald_DH_CS_GLU"/>
</dbReference>
<reference evidence="6 7" key="1">
    <citation type="submission" date="2019-12" db="EMBL/GenBank/DDBJ databases">
        <title>Paraburkholderia acidiphila 7Q-K02 sp. nov and Paraburkholderia acidisoli DHF22 sp. nov., two strains isolated from forest soil.</title>
        <authorList>
            <person name="Gao Z."/>
            <person name="Qiu L."/>
        </authorList>
    </citation>
    <scope>NUCLEOTIDE SEQUENCE [LARGE SCALE GENOMIC DNA]</scope>
    <source>
        <strain evidence="6 7">DHF22</strain>
    </source>
</reference>
<evidence type="ECO:0000313" key="7">
    <source>
        <dbReference type="Proteomes" id="UP000433577"/>
    </source>
</evidence>
<organism evidence="6 7">
    <name type="scientific">Paraburkholderia acidisoli</name>
    <dbReference type="NCBI Taxonomy" id="2571748"/>
    <lineage>
        <taxon>Bacteria</taxon>
        <taxon>Pseudomonadati</taxon>
        <taxon>Pseudomonadota</taxon>
        <taxon>Betaproteobacteria</taxon>
        <taxon>Burkholderiales</taxon>
        <taxon>Burkholderiaceae</taxon>
        <taxon>Paraburkholderia</taxon>
    </lineage>
</organism>
<dbReference type="AlphaFoldDB" id="A0A7Z2JJC8"/>
<dbReference type="InterPro" id="IPR016163">
    <property type="entry name" value="Ald_DH_C"/>
</dbReference>
<sequence>MNLSAGSDFSRLGEASRAFLTASHALRIDGEARDGTGGWLDIVDPSSNEVVARVPDATPADVDAAVAAARRALTDPAWRNLRPAQRADAMLNLALLIETHGRELAELETINSGRLIANTQLFDVEFSAHVLRYMSGWATRLDGRTVDISAPYLPDGEFFSFTTREPIGVVAGIVPWNVPLCQAVWKLAPALAAGCTVVLKPAEQTPLTALRLADLALEAGFPPGVVNVVTGTGAVAGAALAAHPDVARISFTGSTAVGRKIAQQAAGSFRQYNLELGGKSPVIVMDDADLDAAIPGAALAIFGNHGQNCCAGSRLYVHERVFDRVLDGVCSIAASLRLGPGLDPASQMGPLVSRAQQRRVLAYIDDGRAAGARVLTGGGAPDSAGCYVQPTVLANVDESMRVVREEIFGPVLVAMPFRDEAEALARANRNDYGLGASIWTRDVSRVHRFVKGLNVGNVWVNVHNVLDVALPFGGVKDSGVGHDLGEESVLAHTRIKSAVIRL</sequence>
<dbReference type="Gene3D" id="3.40.605.10">
    <property type="entry name" value="Aldehyde Dehydrogenase, Chain A, domain 1"/>
    <property type="match status" value="1"/>
</dbReference>
<dbReference type="EMBL" id="CP046916">
    <property type="protein sequence ID" value="QGZ66666.1"/>
    <property type="molecule type" value="Genomic_DNA"/>
</dbReference>
<feature type="active site" evidence="3">
    <location>
        <position position="275"/>
    </location>
</feature>
<dbReference type="InterPro" id="IPR015590">
    <property type="entry name" value="Aldehyde_DH_dom"/>
</dbReference>
<dbReference type="GO" id="GO:0016620">
    <property type="term" value="F:oxidoreductase activity, acting on the aldehyde or oxo group of donors, NAD or NADP as acceptor"/>
    <property type="evidence" value="ECO:0007669"/>
    <property type="project" value="InterPro"/>
</dbReference>
<name>A0A7Z2JJC8_9BURK</name>
<evidence type="ECO:0000256" key="3">
    <source>
        <dbReference type="PROSITE-ProRule" id="PRU10007"/>
    </source>
</evidence>
<feature type="domain" description="Aldehyde dehydrogenase" evidence="5">
    <location>
        <begin position="40"/>
        <end position="497"/>
    </location>
</feature>
<dbReference type="OrthoDB" id="6187633at2"/>
<dbReference type="Pfam" id="PF00171">
    <property type="entry name" value="Aldedh"/>
    <property type="match status" value="1"/>
</dbReference>
<gene>
    <name evidence="6" type="ORF">FAZ98_33490</name>
</gene>
<dbReference type="KEGG" id="pacs:FAZ98_33490"/>
<dbReference type="RefSeq" id="WP_158958222.1">
    <property type="nucleotide sequence ID" value="NZ_CP046916.1"/>
</dbReference>
<evidence type="ECO:0000313" key="6">
    <source>
        <dbReference type="EMBL" id="QGZ66666.1"/>
    </source>
</evidence>
<dbReference type="Proteomes" id="UP000433577">
    <property type="component" value="Chromosome 4"/>
</dbReference>
<keyword evidence="7" id="KW-1185">Reference proteome</keyword>
<protein>
    <submittedName>
        <fullName evidence="6">Aldehyde dehydrogenase family protein</fullName>
    </submittedName>
</protein>
<dbReference type="SUPFAM" id="SSF53720">
    <property type="entry name" value="ALDH-like"/>
    <property type="match status" value="1"/>
</dbReference>
<keyword evidence="2 4" id="KW-0560">Oxidoreductase</keyword>
<evidence type="ECO:0000256" key="4">
    <source>
        <dbReference type="RuleBase" id="RU003345"/>
    </source>
</evidence>
<dbReference type="PANTHER" id="PTHR11699">
    <property type="entry name" value="ALDEHYDE DEHYDROGENASE-RELATED"/>
    <property type="match status" value="1"/>
</dbReference>
<comment type="similarity">
    <text evidence="1 4">Belongs to the aldehyde dehydrogenase family.</text>
</comment>
<dbReference type="FunFam" id="3.40.605.10:FF:000007">
    <property type="entry name" value="NAD/NADP-dependent betaine aldehyde dehydrogenase"/>
    <property type="match status" value="1"/>
</dbReference>
<evidence type="ECO:0000259" key="5">
    <source>
        <dbReference type="Pfam" id="PF00171"/>
    </source>
</evidence>
<accession>A0A7Z2JJC8</accession>